<evidence type="ECO:0000313" key="1">
    <source>
        <dbReference type="EMBL" id="PIC13101.1"/>
    </source>
</evidence>
<name>A0A2G5SE08_9PELO</name>
<proteinExistence type="predicted"/>
<sequence length="111" mass="12414">MLEIHIGVASEGQQKDSIHAHCVLHPGQFRAVIPPQQVNSLTSGDNCFVIVGDNCTLFRGFTKSSYPSSGLILGDAQDHLMLPLNKISNRFRKFQKSEKLWIDFVGTNYRP</sequence>
<dbReference type="AlphaFoldDB" id="A0A2G5SE08"/>
<keyword evidence="2" id="KW-1185">Reference proteome</keyword>
<accession>A0A2G5SE08</accession>
<reference evidence="2" key="1">
    <citation type="submission" date="2017-10" db="EMBL/GenBank/DDBJ databases">
        <title>Rapid genome shrinkage in a self-fertile nematode reveals novel sperm competition proteins.</title>
        <authorList>
            <person name="Yin D."/>
            <person name="Schwarz E.M."/>
            <person name="Thomas C.G."/>
            <person name="Felde R.L."/>
            <person name="Korf I.F."/>
            <person name="Cutter A.D."/>
            <person name="Schartner C.M."/>
            <person name="Ralston E.J."/>
            <person name="Meyer B.J."/>
            <person name="Haag E.S."/>
        </authorList>
    </citation>
    <scope>NUCLEOTIDE SEQUENCE [LARGE SCALE GENOMIC DNA]</scope>
    <source>
        <strain evidence="2">JU1422</strain>
    </source>
</reference>
<comment type="caution">
    <text evidence="1">The sequence shown here is derived from an EMBL/GenBank/DDBJ whole genome shotgun (WGS) entry which is preliminary data.</text>
</comment>
<organism evidence="1 2">
    <name type="scientific">Caenorhabditis nigoni</name>
    <dbReference type="NCBI Taxonomy" id="1611254"/>
    <lineage>
        <taxon>Eukaryota</taxon>
        <taxon>Metazoa</taxon>
        <taxon>Ecdysozoa</taxon>
        <taxon>Nematoda</taxon>
        <taxon>Chromadorea</taxon>
        <taxon>Rhabditida</taxon>
        <taxon>Rhabditina</taxon>
        <taxon>Rhabditomorpha</taxon>
        <taxon>Rhabditoidea</taxon>
        <taxon>Rhabditidae</taxon>
        <taxon>Peloderinae</taxon>
        <taxon>Caenorhabditis</taxon>
    </lineage>
</organism>
<dbReference type="EMBL" id="PDUG01000015">
    <property type="protein sequence ID" value="PIC13101.1"/>
    <property type="molecule type" value="Genomic_DNA"/>
</dbReference>
<dbReference type="Proteomes" id="UP000230233">
    <property type="component" value="Unassembled WGS sequence"/>
</dbReference>
<evidence type="ECO:0000313" key="2">
    <source>
        <dbReference type="Proteomes" id="UP000230233"/>
    </source>
</evidence>
<gene>
    <name evidence="1" type="ORF">B9Z55_027977</name>
</gene>
<protein>
    <submittedName>
        <fullName evidence="1">Uncharacterized protein</fullName>
    </submittedName>
</protein>